<protein>
    <submittedName>
        <fullName evidence="3">Alpha/beta hydrolase</fullName>
    </submittedName>
</protein>
<feature type="chain" id="PRO_5020382037" evidence="1">
    <location>
        <begin position="20"/>
        <end position="269"/>
    </location>
</feature>
<dbReference type="Pfam" id="PF00561">
    <property type="entry name" value="Abhydrolase_1"/>
    <property type="match status" value="1"/>
</dbReference>
<reference evidence="3 4" key="1">
    <citation type="submission" date="2019-04" db="EMBL/GenBank/DDBJ databases">
        <title>Flavobacterium sp. nov. isolated from construction timber.</title>
        <authorList>
            <person name="Lin S.-Y."/>
            <person name="Chang C.-T."/>
            <person name="Young C.-C."/>
        </authorList>
    </citation>
    <scope>NUCLEOTIDE SEQUENCE [LARGE SCALE GENOMIC DNA]</scope>
    <source>
        <strain evidence="3 4">CC-CTC003</strain>
    </source>
</reference>
<accession>A0A4S4A0Q0</accession>
<dbReference type="AlphaFoldDB" id="A0A4S4A0Q0"/>
<dbReference type="InterPro" id="IPR029058">
    <property type="entry name" value="AB_hydrolase_fold"/>
</dbReference>
<dbReference type="PANTHER" id="PTHR12277:SF81">
    <property type="entry name" value="PROTEIN ABHD13"/>
    <property type="match status" value="1"/>
</dbReference>
<dbReference type="GO" id="GO:0016787">
    <property type="term" value="F:hydrolase activity"/>
    <property type="evidence" value="ECO:0007669"/>
    <property type="project" value="UniProtKB-KW"/>
</dbReference>
<dbReference type="SUPFAM" id="SSF53474">
    <property type="entry name" value="alpha/beta-Hydrolases"/>
    <property type="match status" value="1"/>
</dbReference>
<keyword evidence="1" id="KW-0732">Signal</keyword>
<dbReference type="Gene3D" id="3.40.50.1820">
    <property type="entry name" value="alpha/beta hydrolase"/>
    <property type="match status" value="1"/>
</dbReference>
<dbReference type="InterPro" id="IPR000073">
    <property type="entry name" value="AB_hydrolase_1"/>
</dbReference>
<keyword evidence="4" id="KW-1185">Reference proteome</keyword>
<evidence type="ECO:0000313" key="3">
    <source>
        <dbReference type="EMBL" id="THF51835.1"/>
    </source>
</evidence>
<sequence>MAKYFISFLILLSFTNSWALKPDKNYIAKPEDLSLRYTTSTITTSDGYALHSWTIQPDPANDKRTTLILAYGDSGNMSYWLNQAWVASNNGYTVVLFDYRGFGQSQDFTINNDYLYYNEFATDLEAVIQWTKTKNKNNKTGIWAFSMGTIMTNMALQKQSVDFVIAEGLVFDPAAIAAKIKQAKDKTILLPDTNFNIQKLSSTIRCPYLLFAGKQDKMTTVVDSTLFSEMATNRELILFDGNHLEGFAKLSQGDFGTTYMQKINSFIQR</sequence>
<feature type="domain" description="AB hydrolase-1" evidence="2">
    <location>
        <begin position="66"/>
        <end position="158"/>
    </location>
</feature>
<comment type="caution">
    <text evidence="3">The sequence shown here is derived from an EMBL/GenBank/DDBJ whole genome shotgun (WGS) entry which is preliminary data.</text>
</comment>
<organism evidence="3 4">
    <name type="scientific">Flavobacterium supellecticarium</name>
    <dbReference type="NCBI Taxonomy" id="2565924"/>
    <lineage>
        <taxon>Bacteria</taxon>
        <taxon>Pseudomonadati</taxon>
        <taxon>Bacteroidota</taxon>
        <taxon>Flavobacteriia</taxon>
        <taxon>Flavobacteriales</taxon>
        <taxon>Flavobacteriaceae</taxon>
        <taxon>Flavobacterium</taxon>
    </lineage>
</organism>
<gene>
    <name evidence="3" type="ORF">E6C50_08755</name>
</gene>
<evidence type="ECO:0000259" key="2">
    <source>
        <dbReference type="Pfam" id="PF00561"/>
    </source>
</evidence>
<evidence type="ECO:0000256" key="1">
    <source>
        <dbReference type="SAM" id="SignalP"/>
    </source>
</evidence>
<feature type="signal peptide" evidence="1">
    <location>
        <begin position="1"/>
        <end position="19"/>
    </location>
</feature>
<dbReference type="PANTHER" id="PTHR12277">
    <property type="entry name" value="ALPHA/BETA HYDROLASE DOMAIN-CONTAINING PROTEIN"/>
    <property type="match status" value="1"/>
</dbReference>
<name>A0A4S4A0Q0_9FLAO</name>
<proteinExistence type="predicted"/>
<dbReference type="Proteomes" id="UP000307507">
    <property type="component" value="Unassembled WGS sequence"/>
</dbReference>
<evidence type="ECO:0000313" key="4">
    <source>
        <dbReference type="Proteomes" id="UP000307507"/>
    </source>
</evidence>
<dbReference type="RefSeq" id="WP_136402819.1">
    <property type="nucleotide sequence ID" value="NZ_SSNZ01000002.1"/>
</dbReference>
<dbReference type="EMBL" id="SSNZ01000002">
    <property type="protein sequence ID" value="THF51835.1"/>
    <property type="molecule type" value="Genomic_DNA"/>
</dbReference>
<dbReference type="OrthoDB" id="9777090at2"/>
<keyword evidence="3" id="KW-0378">Hydrolase</keyword>